<sequence>MLPRALFYQEHRCSRAHRQSGQACGFRQTKGTPSVINLIIYMFFNAVWKGRSEVTRVVRKVVDVCPL</sequence>
<organism evidence="1 2">
    <name type="scientific">Ancylostoma ceylanicum</name>
    <dbReference type="NCBI Taxonomy" id="53326"/>
    <lineage>
        <taxon>Eukaryota</taxon>
        <taxon>Metazoa</taxon>
        <taxon>Ecdysozoa</taxon>
        <taxon>Nematoda</taxon>
        <taxon>Chromadorea</taxon>
        <taxon>Rhabditida</taxon>
        <taxon>Rhabditina</taxon>
        <taxon>Rhabditomorpha</taxon>
        <taxon>Strongyloidea</taxon>
        <taxon>Ancylostomatidae</taxon>
        <taxon>Ancylostomatinae</taxon>
        <taxon>Ancylostoma</taxon>
    </lineage>
</organism>
<keyword evidence="2" id="KW-1185">Reference proteome</keyword>
<evidence type="ECO:0000313" key="2">
    <source>
        <dbReference type="Proteomes" id="UP000024635"/>
    </source>
</evidence>
<gene>
    <name evidence="1" type="primary">Acey_s0133.g1757</name>
    <name evidence="1" type="ORF">Y032_0133g1757</name>
</gene>
<dbReference type="Proteomes" id="UP000024635">
    <property type="component" value="Unassembled WGS sequence"/>
</dbReference>
<accession>A0A016T691</accession>
<name>A0A016T691_9BILA</name>
<evidence type="ECO:0000313" key="1">
    <source>
        <dbReference type="EMBL" id="EYB98192.1"/>
    </source>
</evidence>
<protein>
    <submittedName>
        <fullName evidence="1">Uncharacterized protein</fullName>
    </submittedName>
</protein>
<comment type="caution">
    <text evidence="1">The sequence shown here is derived from an EMBL/GenBank/DDBJ whole genome shotgun (WGS) entry which is preliminary data.</text>
</comment>
<dbReference type="AlphaFoldDB" id="A0A016T691"/>
<reference evidence="2" key="1">
    <citation type="journal article" date="2015" name="Nat. Genet.">
        <title>The genome and transcriptome of the zoonotic hookworm Ancylostoma ceylanicum identify infection-specific gene families.</title>
        <authorList>
            <person name="Schwarz E.M."/>
            <person name="Hu Y."/>
            <person name="Antoshechkin I."/>
            <person name="Miller M.M."/>
            <person name="Sternberg P.W."/>
            <person name="Aroian R.V."/>
        </authorList>
    </citation>
    <scope>NUCLEOTIDE SEQUENCE</scope>
    <source>
        <strain evidence="2">HY135</strain>
    </source>
</reference>
<proteinExistence type="predicted"/>
<dbReference type="EMBL" id="JARK01001469">
    <property type="protein sequence ID" value="EYB98192.1"/>
    <property type="molecule type" value="Genomic_DNA"/>
</dbReference>